<proteinExistence type="predicted"/>
<dbReference type="OrthoDB" id="10196at10239"/>
<reference evidence="2 3" key="1">
    <citation type="journal article" date="2013" name="Arch. Virol.">
        <title>Comparative analysis of the genomes of Clostera anastomosis (L.) granulovirus and Clostera anachoreta granulovirus.</title>
        <authorList>
            <person name="Liang Z."/>
            <person name="Zhang X."/>
            <person name="Yin X."/>
            <person name="Song X."/>
            <person name="Shao X."/>
            <person name="Wang L."/>
        </authorList>
    </citation>
    <scope>NUCLEOTIDE SEQUENCE [LARGE SCALE GENOMIC DNA]</scope>
    <source>
        <strain evidence="2">CaLGV-Henan</strain>
    </source>
</reference>
<sequence>MLGTIVMLLVIGVVLYLLWINDKINVNSLNESSGQSGDSIQFTPDGASTVRINGAKVKNVRIAHDDNFSKVSVIESPVGYEQIVDFGDDAGHNTVIMGTLDSVTSGAAVPERITSNLTIRRFKNMFVIFKGVNYRLRESNSLMEIYEANNMIYALVDASNSTIPEYLKVVTTPICVLINNSSAQLVLKEWNFKQVNNSATLFVKNEKSFRLH</sequence>
<keyword evidence="1" id="KW-0472">Membrane</keyword>
<dbReference type="Proteomes" id="UP000204024">
    <property type="component" value="Segment"/>
</dbReference>
<dbReference type="KEGG" id="vg:17428780"/>
<dbReference type="RefSeq" id="YP_008720026.1">
    <property type="nucleotide sequence ID" value="NC_022646.1"/>
</dbReference>
<keyword evidence="3" id="KW-1185">Reference proteome</keyword>
<evidence type="ECO:0000256" key="1">
    <source>
        <dbReference type="SAM" id="Phobius"/>
    </source>
</evidence>
<dbReference type="EMBL" id="KC179784">
    <property type="protein sequence ID" value="AGQ20337.1"/>
    <property type="molecule type" value="Genomic_DNA"/>
</dbReference>
<dbReference type="GeneID" id="17428780"/>
<feature type="transmembrane region" description="Helical" evidence="1">
    <location>
        <begin position="5"/>
        <end position="21"/>
    </location>
</feature>
<gene>
    <name evidence="2" type="ORF">CaLGV079</name>
</gene>
<evidence type="ECO:0000313" key="3">
    <source>
        <dbReference type="Proteomes" id="UP000204024"/>
    </source>
</evidence>
<name>U5KAV0_9BBAC</name>
<protein>
    <submittedName>
        <fullName evidence="2">Odv-e25</fullName>
    </submittedName>
</protein>
<accession>U5KAV0</accession>
<dbReference type="Pfam" id="PF05274">
    <property type="entry name" value="Baculo_E25"/>
    <property type="match status" value="1"/>
</dbReference>
<evidence type="ECO:0000313" key="2">
    <source>
        <dbReference type="EMBL" id="AGQ20337.1"/>
    </source>
</evidence>
<dbReference type="GO" id="GO:0019031">
    <property type="term" value="C:viral envelope"/>
    <property type="evidence" value="ECO:0007669"/>
    <property type="project" value="InterPro"/>
</dbReference>
<keyword evidence="1" id="KW-1133">Transmembrane helix</keyword>
<dbReference type="InterPro" id="IPR007938">
    <property type="entry name" value="Baculo_ODV-E25"/>
</dbReference>
<organism evidence="2 3">
    <name type="scientific">Clostera anastomosis granulovirus A</name>
    <dbReference type="NCBI Taxonomy" id="1986289"/>
    <lineage>
        <taxon>Viruses</taxon>
        <taxon>Viruses incertae sedis</taxon>
        <taxon>Naldaviricetes</taxon>
        <taxon>Lefavirales</taxon>
        <taxon>Baculoviridae</taxon>
        <taxon>Betabaculovirus</taxon>
        <taxon>Betabaculovirus clanastomosis</taxon>
    </lineage>
</organism>
<keyword evidence="1" id="KW-0812">Transmembrane</keyword>